<keyword evidence="2" id="KW-1185">Reference proteome</keyword>
<accession>A0A6J8AT26</accession>
<dbReference type="OrthoDB" id="6137820at2759"/>
<dbReference type="PANTHER" id="PTHR10656">
    <property type="entry name" value="CELL FATE DETERMINING PROTEIN MAB21-RELATED"/>
    <property type="match status" value="1"/>
</dbReference>
<sequence>MDTNCRNQENDDHYNMYGIRKTLYWDKFGVKRFLYLGKRRYTPLIYQNFDGGFTLSNDVFGLTIRQFEEMYKDCLDRRIKQEQWILNLRYPDKSSNEYLEYLNMCTDCNKDRLYWPGHDLKEKYLFEHLINAVGTEIEIRTRQRLFIIEDMIKNLSSPVITHISSGSLAEGLDLPGSDLDMMIILETVNVLRNERTYKNPIQNTSLVMETNADHPGFTRLKLLEKGTDESNLGNVLLNSSKDGSYVSVDAFMNNVKKIFKLSMIQFYSHGPCLSDKDQDFDITVCVQSKCFPYQALPWSFRHRHQWPANNVIDKIIHLGCLIVPIGPRTLSGNHLLWRLSFSLAEKQLVHSFNITQLLCYGLLKLILKRIINTCDVVKDLLCSYYLKTALFWVSEEIDIDSFQLSKLFVCLFSLPK</sequence>
<dbReference type="Gene3D" id="1.10.1410.40">
    <property type="match status" value="1"/>
</dbReference>
<evidence type="ECO:0000313" key="2">
    <source>
        <dbReference type="Proteomes" id="UP000507470"/>
    </source>
</evidence>
<proteinExistence type="predicted"/>
<protein>
    <submittedName>
        <fullName evidence="1">Uncharacterized protein</fullName>
    </submittedName>
</protein>
<dbReference type="EMBL" id="CACVKT020001762">
    <property type="protein sequence ID" value="CAC5371470.1"/>
    <property type="molecule type" value="Genomic_DNA"/>
</dbReference>
<dbReference type="AlphaFoldDB" id="A0A6J8AT26"/>
<reference evidence="1 2" key="1">
    <citation type="submission" date="2020-06" db="EMBL/GenBank/DDBJ databases">
        <authorList>
            <person name="Li R."/>
            <person name="Bekaert M."/>
        </authorList>
    </citation>
    <scope>NUCLEOTIDE SEQUENCE [LARGE SCALE GENOMIC DNA]</scope>
    <source>
        <strain evidence="2">wild</strain>
    </source>
</reference>
<dbReference type="Proteomes" id="UP000507470">
    <property type="component" value="Unassembled WGS sequence"/>
</dbReference>
<gene>
    <name evidence="1" type="ORF">MCOR_9915</name>
</gene>
<dbReference type="PANTHER" id="PTHR10656:SF69">
    <property type="entry name" value="MAB-21-LIKE HHH_H2TH-LIKE DOMAIN-CONTAINING PROTEIN"/>
    <property type="match status" value="1"/>
</dbReference>
<name>A0A6J8AT26_MYTCO</name>
<organism evidence="1 2">
    <name type="scientific">Mytilus coruscus</name>
    <name type="common">Sea mussel</name>
    <dbReference type="NCBI Taxonomy" id="42192"/>
    <lineage>
        <taxon>Eukaryota</taxon>
        <taxon>Metazoa</taxon>
        <taxon>Spiralia</taxon>
        <taxon>Lophotrochozoa</taxon>
        <taxon>Mollusca</taxon>
        <taxon>Bivalvia</taxon>
        <taxon>Autobranchia</taxon>
        <taxon>Pteriomorphia</taxon>
        <taxon>Mytilida</taxon>
        <taxon>Mytiloidea</taxon>
        <taxon>Mytilidae</taxon>
        <taxon>Mytilinae</taxon>
        <taxon>Mytilus</taxon>
    </lineage>
</organism>
<evidence type="ECO:0000313" key="1">
    <source>
        <dbReference type="EMBL" id="CAC5371470.1"/>
    </source>
</evidence>